<dbReference type="GO" id="GO:0044550">
    <property type="term" value="P:secondary metabolite biosynthetic process"/>
    <property type="evidence" value="ECO:0007669"/>
    <property type="project" value="TreeGrafter"/>
</dbReference>
<accession>A0A2B7Z2Q5</accession>
<dbReference type="InterPro" id="IPR036291">
    <property type="entry name" value="NAD(P)-bd_dom_sf"/>
</dbReference>
<keyword evidence="1" id="KW-0808">Transferase</keyword>
<comment type="caution">
    <text evidence="4">The sequence shown here is derived from an EMBL/GenBank/DDBJ whole genome shotgun (WGS) entry which is preliminary data.</text>
</comment>
<evidence type="ECO:0000313" key="5">
    <source>
        <dbReference type="Proteomes" id="UP000224634"/>
    </source>
</evidence>
<evidence type="ECO:0000313" key="4">
    <source>
        <dbReference type="EMBL" id="PGH27503.1"/>
    </source>
</evidence>
<dbReference type="STRING" id="1447883.A0A2B7Z2Q5"/>
<dbReference type="CDD" id="cd05195">
    <property type="entry name" value="enoyl_red"/>
    <property type="match status" value="1"/>
</dbReference>
<dbReference type="SMART" id="SM00829">
    <property type="entry name" value="PKS_ER"/>
    <property type="match status" value="1"/>
</dbReference>
<dbReference type="InterPro" id="IPR011032">
    <property type="entry name" value="GroES-like_sf"/>
</dbReference>
<keyword evidence="5" id="KW-1185">Reference proteome</keyword>
<keyword evidence="1" id="KW-0012">Acyltransferase</keyword>
<dbReference type="Gene3D" id="3.90.180.10">
    <property type="entry name" value="Medium-chain alcohol dehydrogenases, catalytic domain"/>
    <property type="match status" value="1"/>
</dbReference>
<dbReference type="OrthoDB" id="329835at2759"/>
<proteinExistence type="predicted"/>
<organism evidence="4 5">
    <name type="scientific">Polytolypa hystricis (strain UAMH7299)</name>
    <dbReference type="NCBI Taxonomy" id="1447883"/>
    <lineage>
        <taxon>Eukaryota</taxon>
        <taxon>Fungi</taxon>
        <taxon>Dikarya</taxon>
        <taxon>Ascomycota</taxon>
        <taxon>Pezizomycotina</taxon>
        <taxon>Eurotiomycetes</taxon>
        <taxon>Eurotiomycetidae</taxon>
        <taxon>Onygenales</taxon>
        <taxon>Onygenales incertae sedis</taxon>
        <taxon>Polytolypa</taxon>
    </lineage>
</organism>
<dbReference type="GO" id="GO:0006633">
    <property type="term" value="P:fatty acid biosynthetic process"/>
    <property type="evidence" value="ECO:0007669"/>
    <property type="project" value="TreeGrafter"/>
</dbReference>
<dbReference type="GO" id="GO:0004312">
    <property type="term" value="F:fatty acid synthase activity"/>
    <property type="evidence" value="ECO:0007669"/>
    <property type="project" value="TreeGrafter"/>
</dbReference>
<dbReference type="PANTHER" id="PTHR43775">
    <property type="entry name" value="FATTY ACID SYNTHASE"/>
    <property type="match status" value="1"/>
</dbReference>
<dbReference type="InterPro" id="IPR020843">
    <property type="entry name" value="ER"/>
</dbReference>
<dbReference type="PANTHER" id="PTHR43775:SF50">
    <property type="entry name" value="HIGHLY REDUCING POLYKETIDE SYNTHASE SRDA"/>
    <property type="match status" value="1"/>
</dbReference>
<feature type="domain" description="Ketoreductase" evidence="2">
    <location>
        <begin position="331"/>
        <end position="448"/>
    </location>
</feature>
<sequence length="544" mass="59675">MLPLDSQGPVRADFETHGILSLLYFRPYTDLCQPLPQVWVEVKVAAVDLNWKDLGLSSGRFDANILSSKYTGVIVKVSSNITSFTVGRRVYGMGRGHFGNHTRAPAAFAQKLKPSGDLVEMVTMPSVYMTAIYAFEHVAQLKKGHTVLIQSSTGELAWAKGAEAQPAPTRKHAFSLALSDYHIPIYSLRVMYRRDLSTSSKGNMLYESLKALAPLGHLIDVGRMDVHDSKTIGLELFQKSASFSSFDLMLVLDNDPMIGVQLIQTVDKHYRAGYIGPIRPFTSTNVSNWIKLFLGFSKGAHIGKLVVTFQNPDSLVRMIPTVPAARFDSDACYIITGGLSGLGRSIARWMGERGARYLAILSRRGAGSLAALTLVETLAARGVTVIPTACDVCNLEELFPPRTTEHQSTSQLEPTLLSNELTKTAPPWIGQQHDPLSTSSVLPRWYSDGRVSLIMHAFEDAQRYADDANLTQTTANKGSKSAAARLRCEFDECIKALPDERPKALSLVTEGIITAMAEMLIIDKSGINRNKPVAEHGVDSFDRS</sequence>
<dbReference type="InterPro" id="IPR013968">
    <property type="entry name" value="PKS_KR"/>
</dbReference>
<evidence type="ECO:0000259" key="2">
    <source>
        <dbReference type="SMART" id="SM00822"/>
    </source>
</evidence>
<dbReference type="Gene3D" id="3.40.50.720">
    <property type="entry name" value="NAD(P)-binding Rossmann-like Domain"/>
    <property type="match status" value="1"/>
</dbReference>
<dbReference type="Pfam" id="PF08659">
    <property type="entry name" value="KR"/>
    <property type="match status" value="1"/>
</dbReference>
<dbReference type="GO" id="GO:0016491">
    <property type="term" value="F:oxidoreductase activity"/>
    <property type="evidence" value="ECO:0007669"/>
    <property type="project" value="InterPro"/>
</dbReference>
<dbReference type="AlphaFoldDB" id="A0A2B7Z2Q5"/>
<dbReference type="InterPro" id="IPR050091">
    <property type="entry name" value="PKS_NRPS_Biosynth_Enz"/>
</dbReference>
<dbReference type="InterPro" id="IPR057326">
    <property type="entry name" value="KR_dom"/>
</dbReference>
<dbReference type="SUPFAM" id="SSF50129">
    <property type="entry name" value="GroES-like"/>
    <property type="match status" value="1"/>
</dbReference>
<reference evidence="4 5" key="1">
    <citation type="submission" date="2017-10" db="EMBL/GenBank/DDBJ databases">
        <title>Comparative genomics in systemic dimorphic fungi from Ajellomycetaceae.</title>
        <authorList>
            <person name="Munoz J.F."/>
            <person name="Mcewen J.G."/>
            <person name="Clay O.K."/>
            <person name="Cuomo C.A."/>
        </authorList>
    </citation>
    <scope>NUCLEOTIDE SEQUENCE [LARGE SCALE GENOMIC DNA]</scope>
    <source>
        <strain evidence="4 5">UAMH7299</strain>
    </source>
</reference>
<evidence type="ECO:0000256" key="1">
    <source>
        <dbReference type="ARBA" id="ARBA00023315"/>
    </source>
</evidence>
<feature type="domain" description="Enoyl reductase (ER)" evidence="3">
    <location>
        <begin position="18"/>
        <end position="307"/>
    </location>
</feature>
<protein>
    <submittedName>
        <fullName evidence="4">Uncharacterized protein</fullName>
    </submittedName>
</protein>
<dbReference type="EMBL" id="PDNA01000006">
    <property type="protein sequence ID" value="PGH27503.1"/>
    <property type="molecule type" value="Genomic_DNA"/>
</dbReference>
<dbReference type="SMART" id="SM00822">
    <property type="entry name" value="PKS_KR"/>
    <property type="match status" value="1"/>
</dbReference>
<name>A0A2B7Z2Q5_POLH7</name>
<dbReference type="SUPFAM" id="SSF51735">
    <property type="entry name" value="NAD(P)-binding Rossmann-fold domains"/>
    <property type="match status" value="2"/>
</dbReference>
<evidence type="ECO:0000259" key="3">
    <source>
        <dbReference type="SMART" id="SM00829"/>
    </source>
</evidence>
<dbReference type="Proteomes" id="UP000224634">
    <property type="component" value="Unassembled WGS sequence"/>
</dbReference>
<gene>
    <name evidence="4" type="ORF">AJ80_00744</name>
</gene>